<dbReference type="PROSITE" id="PS50932">
    <property type="entry name" value="HTH_LACI_2"/>
    <property type="match status" value="1"/>
</dbReference>
<evidence type="ECO:0000313" key="5">
    <source>
        <dbReference type="EMBL" id="SCZ28502.1"/>
    </source>
</evidence>
<evidence type="ECO:0000256" key="3">
    <source>
        <dbReference type="ARBA" id="ARBA00023163"/>
    </source>
</evidence>
<dbReference type="InterPro" id="IPR010982">
    <property type="entry name" value="Lambda_DNA-bd_dom_sf"/>
</dbReference>
<dbReference type="InterPro" id="IPR000843">
    <property type="entry name" value="HTH_LacI"/>
</dbReference>
<dbReference type="CDD" id="cd01392">
    <property type="entry name" value="HTH_LacI"/>
    <property type="match status" value="1"/>
</dbReference>
<dbReference type="RefSeq" id="WP_170130501.1">
    <property type="nucleotide sequence ID" value="NZ_FMVW01000002.1"/>
</dbReference>
<keyword evidence="1" id="KW-0805">Transcription regulation</keyword>
<organism evidence="5 6">
    <name type="scientific">Afifella marina DSM 2698</name>
    <dbReference type="NCBI Taxonomy" id="1120955"/>
    <lineage>
        <taxon>Bacteria</taxon>
        <taxon>Pseudomonadati</taxon>
        <taxon>Pseudomonadota</taxon>
        <taxon>Alphaproteobacteria</taxon>
        <taxon>Hyphomicrobiales</taxon>
        <taxon>Afifellaceae</taxon>
        <taxon>Afifella</taxon>
    </lineage>
</organism>
<reference evidence="5 6" key="1">
    <citation type="submission" date="2016-10" db="EMBL/GenBank/DDBJ databases">
        <authorList>
            <person name="de Groot N.N."/>
        </authorList>
    </citation>
    <scope>NUCLEOTIDE SEQUENCE [LARGE SCALE GENOMIC DNA]</scope>
    <source>
        <strain evidence="5 6">DSM 2698</strain>
    </source>
</reference>
<dbReference type="Gene3D" id="3.40.50.2300">
    <property type="match status" value="2"/>
</dbReference>
<dbReference type="InterPro" id="IPR046335">
    <property type="entry name" value="LacI/GalR-like_sensor"/>
</dbReference>
<name>A0A1G5MTY5_AFIMA</name>
<gene>
    <name evidence="5" type="ORF">SAMN03080610_00986</name>
</gene>
<dbReference type="SUPFAM" id="SSF47413">
    <property type="entry name" value="lambda repressor-like DNA-binding domains"/>
    <property type="match status" value="1"/>
</dbReference>
<dbReference type="GO" id="GO:0003700">
    <property type="term" value="F:DNA-binding transcription factor activity"/>
    <property type="evidence" value="ECO:0007669"/>
    <property type="project" value="TreeGrafter"/>
</dbReference>
<keyword evidence="3" id="KW-0804">Transcription</keyword>
<sequence>MPPKRPEFRKISDNKKQDSFARPTLRTLAELTGLGVTTVSRALKDAPELSVETKARVRALAEEIGYRPDRAGIRLRTGKTLVIALVLDQSDAIAEFARRMIFGISEILRDTPYHLVVFPQVMGSDPMEPITYIAETAAADGVIFTHTRPQDPRVKLLLERGMPFVTHGRTRLGHPHPFHDFDNETFARLAVEHLVARGRKRLALVTPRPEFTYAEFMLKGFREAADRARVQHDLMPGLDLDSRSQAFRKAAMRLGEAENPFDGFICASETRSVALMAGLNDAGRVVGRDVDVVAKETSDLLDNVWPPIDSFCEDLVLAGKELASFLLARMRGAPVDTLTSLATPGFRQRTGRPCAGKHTL</sequence>
<dbReference type="Pfam" id="PF13377">
    <property type="entry name" value="Peripla_BP_3"/>
    <property type="match status" value="1"/>
</dbReference>
<dbReference type="PANTHER" id="PTHR30146">
    <property type="entry name" value="LACI-RELATED TRANSCRIPTIONAL REPRESSOR"/>
    <property type="match status" value="1"/>
</dbReference>
<evidence type="ECO:0000256" key="1">
    <source>
        <dbReference type="ARBA" id="ARBA00023015"/>
    </source>
</evidence>
<keyword evidence="2" id="KW-0238">DNA-binding</keyword>
<dbReference type="SMART" id="SM00354">
    <property type="entry name" value="HTH_LACI"/>
    <property type="match status" value="1"/>
</dbReference>
<dbReference type="AlphaFoldDB" id="A0A1G5MTY5"/>
<dbReference type="Gene3D" id="1.10.260.40">
    <property type="entry name" value="lambda repressor-like DNA-binding domains"/>
    <property type="match status" value="1"/>
</dbReference>
<evidence type="ECO:0000259" key="4">
    <source>
        <dbReference type="PROSITE" id="PS50932"/>
    </source>
</evidence>
<evidence type="ECO:0000256" key="2">
    <source>
        <dbReference type="ARBA" id="ARBA00023125"/>
    </source>
</evidence>
<dbReference type="EMBL" id="FMVW01000002">
    <property type="protein sequence ID" value="SCZ28502.1"/>
    <property type="molecule type" value="Genomic_DNA"/>
</dbReference>
<dbReference type="InterPro" id="IPR028082">
    <property type="entry name" value="Peripla_BP_I"/>
</dbReference>
<accession>A0A1G5MTY5</accession>
<protein>
    <submittedName>
        <fullName evidence="5">LacI family transcriptional regulator</fullName>
    </submittedName>
</protein>
<proteinExistence type="predicted"/>
<dbReference type="Pfam" id="PF00356">
    <property type="entry name" value="LacI"/>
    <property type="match status" value="1"/>
</dbReference>
<dbReference type="GO" id="GO:0000976">
    <property type="term" value="F:transcription cis-regulatory region binding"/>
    <property type="evidence" value="ECO:0007669"/>
    <property type="project" value="TreeGrafter"/>
</dbReference>
<evidence type="ECO:0000313" key="6">
    <source>
        <dbReference type="Proteomes" id="UP000199347"/>
    </source>
</evidence>
<keyword evidence="6" id="KW-1185">Reference proteome</keyword>
<dbReference type="PANTHER" id="PTHR30146:SF109">
    <property type="entry name" value="HTH-TYPE TRANSCRIPTIONAL REGULATOR GALS"/>
    <property type="match status" value="1"/>
</dbReference>
<dbReference type="SUPFAM" id="SSF53822">
    <property type="entry name" value="Periplasmic binding protein-like I"/>
    <property type="match status" value="1"/>
</dbReference>
<feature type="domain" description="HTH lacI-type" evidence="4">
    <location>
        <begin position="23"/>
        <end position="77"/>
    </location>
</feature>
<dbReference type="STRING" id="1120955.SAMN03080610_00986"/>
<dbReference type="Proteomes" id="UP000199347">
    <property type="component" value="Unassembled WGS sequence"/>
</dbReference>
<dbReference type="CDD" id="cd20009">
    <property type="entry name" value="PBP1_RafR-like"/>
    <property type="match status" value="1"/>
</dbReference>